<evidence type="ECO:0000313" key="2">
    <source>
        <dbReference type="Proteomes" id="UP000661691"/>
    </source>
</evidence>
<dbReference type="AlphaFoldDB" id="A0A926RTY0"/>
<sequence length="78" mass="8886">MMHVEPTWKRVGLSEPLAENSGEGIHIIILDDIAPHVSLQHLKDRVKIVEVAKDYAVHCMDVFEKPLVKTLSEYDRHG</sequence>
<gene>
    <name evidence="1" type="ORF">IC620_05930</name>
</gene>
<name>A0A926RTY0_9BACL</name>
<comment type="caution">
    <text evidence="1">The sequence shown here is derived from an EMBL/GenBank/DDBJ whole genome shotgun (WGS) entry which is preliminary data.</text>
</comment>
<protein>
    <submittedName>
        <fullName evidence="1">Uncharacterized protein</fullName>
    </submittedName>
</protein>
<dbReference type="Proteomes" id="UP000661691">
    <property type="component" value="Unassembled WGS sequence"/>
</dbReference>
<evidence type="ECO:0000313" key="1">
    <source>
        <dbReference type="EMBL" id="MBD1371897.1"/>
    </source>
</evidence>
<proteinExistence type="predicted"/>
<dbReference type="EMBL" id="JACXAH010000006">
    <property type="protein sequence ID" value="MBD1371897.1"/>
    <property type="molecule type" value="Genomic_DNA"/>
</dbReference>
<accession>A0A926RTY0</accession>
<dbReference type="RefSeq" id="WP_191141743.1">
    <property type="nucleotide sequence ID" value="NZ_JACXAH010000006.1"/>
</dbReference>
<keyword evidence="2" id="KW-1185">Reference proteome</keyword>
<reference evidence="1" key="1">
    <citation type="submission" date="2020-09" db="EMBL/GenBank/DDBJ databases">
        <title>A novel bacterium of genus Hazenella, isolated from South China Sea.</title>
        <authorList>
            <person name="Huang H."/>
            <person name="Mo K."/>
            <person name="Hu Y."/>
        </authorList>
    </citation>
    <scope>NUCLEOTIDE SEQUENCE</scope>
    <source>
        <strain evidence="1">IB182357</strain>
    </source>
</reference>
<organism evidence="1 2">
    <name type="scientific">Polycladospora coralii</name>
    <dbReference type="NCBI Taxonomy" id="2771432"/>
    <lineage>
        <taxon>Bacteria</taxon>
        <taxon>Bacillati</taxon>
        <taxon>Bacillota</taxon>
        <taxon>Bacilli</taxon>
        <taxon>Bacillales</taxon>
        <taxon>Thermoactinomycetaceae</taxon>
        <taxon>Polycladospora</taxon>
    </lineage>
</organism>